<feature type="domain" description="ShKT" evidence="4">
    <location>
        <begin position="23"/>
        <end position="58"/>
    </location>
</feature>
<dbReference type="InterPro" id="IPR003582">
    <property type="entry name" value="ShKT_dom"/>
</dbReference>
<dbReference type="AlphaFoldDB" id="A0A158R540"/>
<feature type="domain" description="ShKT" evidence="4">
    <location>
        <begin position="215"/>
        <end position="250"/>
    </location>
</feature>
<evidence type="ECO:0000313" key="6">
    <source>
        <dbReference type="WBParaSite" id="SMUV_0000536601-mRNA-1"/>
    </source>
</evidence>
<keyword evidence="3" id="KW-0732">Signal</keyword>
<feature type="domain" description="ShKT" evidence="4">
    <location>
        <begin position="127"/>
        <end position="162"/>
    </location>
</feature>
<feature type="region of interest" description="Disordered" evidence="2">
    <location>
        <begin position="182"/>
        <end position="213"/>
    </location>
</feature>
<evidence type="ECO:0000256" key="1">
    <source>
        <dbReference type="PROSITE-ProRule" id="PRU01005"/>
    </source>
</evidence>
<dbReference type="STRING" id="451379.A0A158R540"/>
<dbReference type="SMART" id="SM00254">
    <property type="entry name" value="ShKT"/>
    <property type="match status" value="4"/>
</dbReference>
<name>A0A158R540_9BILA</name>
<dbReference type="PANTHER" id="PTHR46219">
    <property type="entry name" value="PROTEIN CBG11138"/>
    <property type="match status" value="1"/>
</dbReference>
<organism evidence="5 6">
    <name type="scientific">Syphacia muris</name>
    <dbReference type="NCBI Taxonomy" id="451379"/>
    <lineage>
        <taxon>Eukaryota</taxon>
        <taxon>Metazoa</taxon>
        <taxon>Ecdysozoa</taxon>
        <taxon>Nematoda</taxon>
        <taxon>Chromadorea</taxon>
        <taxon>Rhabditida</taxon>
        <taxon>Spirurina</taxon>
        <taxon>Oxyuridomorpha</taxon>
        <taxon>Oxyuroidea</taxon>
        <taxon>Oxyuridae</taxon>
        <taxon>Syphacia</taxon>
    </lineage>
</organism>
<dbReference type="Proteomes" id="UP000046393">
    <property type="component" value="Unplaced"/>
</dbReference>
<sequence>MYHQALYIVVIFATFHSATPQACTDTNPADCAAKKQLCSNSMYKDLMKKKCPATCGMCDDASGAATTAAAAAAGDACADVNAAECAQKSFLCSNAAYTELMKKKCPATCGMCGDSSAAQGGADADTCADVNAAECAQKSFLCSNAAYTELMKKKCPATCGMCGDSSADNFYSKKLKNKNQQIPASASDSSNAATSPQASQQNASSQASNAPTTVCQDDPNSQCKLMSTLCNNDKFKDTMKQFCPKTCKVC</sequence>
<dbReference type="PANTHER" id="PTHR46219:SF5">
    <property type="entry name" value="SHKT DOMAIN-CONTAINING PROTEIN"/>
    <property type="match status" value="1"/>
</dbReference>
<dbReference type="Gene3D" id="1.10.10.1940">
    <property type="match status" value="4"/>
</dbReference>
<accession>A0A158R540</accession>
<evidence type="ECO:0000313" key="5">
    <source>
        <dbReference type="Proteomes" id="UP000046393"/>
    </source>
</evidence>
<proteinExistence type="predicted"/>
<evidence type="ECO:0000256" key="3">
    <source>
        <dbReference type="SAM" id="SignalP"/>
    </source>
</evidence>
<feature type="compositionally biased region" description="Low complexity" evidence="2">
    <location>
        <begin position="184"/>
        <end position="213"/>
    </location>
</feature>
<keyword evidence="5" id="KW-1185">Reference proteome</keyword>
<dbReference type="PROSITE" id="PS51670">
    <property type="entry name" value="SHKT"/>
    <property type="match status" value="4"/>
</dbReference>
<feature type="domain" description="ShKT" evidence="4">
    <location>
        <begin position="77"/>
        <end position="112"/>
    </location>
</feature>
<comment type="caution">
    <text evidence="1">Lacks conserved residue(s) required for the propagation of feature annotation.</text>
</comment>
<reference evidence="6" key="1">
    <citation type="submission" date="2016-04" db="UniProtKB">
        <authorList>
            <consortium name="WormBaseParasite"/>
        </authorList>
    </citation>
    <scope>IDENTIFICATION</scope>
</reference>
<evidence type="ECO:0000259" key="4">
    <source>
        <dbReference type="PROSITE" id="PS51670"/>
    </source>
</evidence>
<evidence type="ECO:0000256" key="2">
    <source>
        <dbReference type="SAM" id="MobiDB-lite"/>
    </source>
</evidence>
<dbReference type="Pfam" id="PF01549">
    <property type="entry name" value="ShK"/>
    <property type="match status" value="4"/>
</dbReference>
<protein>
    <submittedName>
        <fullName evidence="6">ShTK domain protein</fullName>
    </submittedName>
</protein>
<feature type="signal peptide" evidence="3">
    <location>
        <begin position="1"/>
        <end position="20"/>
    </location>
</feature>
<feature type="chain" id="PRO_5007631555" evidence="3">
    <location>
        <begin position="21"/>
        <end position="250"/>
    </location>
</feature>
<dbReference type="WBParaSite" id="SMUV_0000536601-mRNA-1">
    <property type="protein sequence ID" value="SMUV_0000536601-mRNA-1"/>
    <property type="gene ID" value="SMUV_0000536601"/>
</dbReference>